<dbReference type="RefSeq" id="WP_058749465.1">
    <property type="nucleotide sequence ID" value="NZ_LDRC01000031.1"/>
</dbReference>
<dbReference type="OrthoDB" id="5021918at2"/>
<gene>
    <name evidence="2" type="ORF">NS359_06530</name>
</gene>
<name>A0A147DS68_9MICO</name>
<organism evidence="2 3">
    <name type="scientific">Curtobacterium oceanosedimentum</name>
    <dbReference type="NCBI Taxonomy" id="465820"/>
    <lineage>
        <taxon>Bacteria</taxon>
        <taxon>Bacillati</taxon>
        <taxon>Actinomycetota</taxon>
        <taxon>Actinomycetes</taxon>
        <taxon>Micrococcales</taxon>
        <taxon>Microbacteriaceae</taxon>
        <taxon>Curtobacterium</taxon>
    </lineage>
</organism>
<reference evidence="2 3" key="1">
    <citation type="journal article" date="2016" name="Front. Microbiol.">
        <title>Genomic Resource of Rice Seed Associated Bacteria.</title>
        <authorList>
            <person name="Midha S."/>
            <person name="Bansal K."/>
            <person name="Sharma S."/>
            <person name="Kumar N."/>
            <person name="Patil P.P."/>
            <person name="Chaudhry V."/>
            <person name="Patil P.B."/>
        </authorList>
    </citation>
    <scope>NUCLEOTIDE SEQUENCE [LARGE SCALE GENOMIC DNA]</scope>
    <source>
        <strain evidence="2 3">NS359</strain>
    </source>
</reference>
<comment type="caution">
    <text evidence="2">The sequence shown here is derived from an EMBL/GenBank/DDBJ whole genome shotgun (WGS) entry which is preliminary data.</text>
</comment>
<evidence type="ECO:0000313" key="3">
    <source>
        <dbReference type="Proteomes" id="UP000072763"/>
    </source>
</evidence>
<feature type="region of interest" description="Disordered" evidence="1">
    <location>
        <begin position="1"/>
        <end position="20"/>
    </location>
</feature>
<accession>A0A147DS68</accession>
<dbReference type="AlphaFoldDB" id="A0A147DS68"/>
<proteinExistence type="predicted"/>
<evidence type="ECO:0000256" key="1">
    <source>
        <dbReference type="SAM" id="MobiDB-lite"/>
    </source>
</evidence>
<evidence type="ECO:0000313" key="2">
    <source>
        <dbReference type="EMBL" id="KTR52393.1"/>
    </source>
</evidence>
<sequence length="59" mass="6621">MPWTPRSPAHRDPEQWRRRGLLPPAELDALVRARLGWLAVEDPAYADFSTDPTAALPGE</sequence>
<dbReference type="Proteomes" id="UP000072763">
    <property type="component" value="Unassembled WGS sequence"/>
</dbReference>
<dbReference type="EMBL" id="LDRC01000031">
    <property type="protein sequence ID" value="KTR52393.1"/>
    <property type="molecule type" value="Genomic_DNA"/>
</dbReference>
<dbReference type="PATRIC" id="fig|465820.4.peg.1381"/>
<protein>
    <submittedName>
        <fullName evidence="2">Uncharacterized protein</fullName>
    </submittedName>
</protein>